<dbReference type="NCBIfam" id="TIGR00229">
    <property type="entry name" value="sensory_box"/>
    <property type="match status" value="2"/>
</dbReference>
<dbReference type="RefSeq" id="WP_290360637.1">
    <property type="nucleotide sequence ID" value="NZ_JAUHHC010000005.1"/>
</dbReference>
<dbReference type="InterPro" id="IPR029063">
    <property type="entry name" value="SAM-dependent_MTases_sf"/>
</dbReference>
<dbReference type="SMART" id="SM00387">
    <property type="entry name" value="HATPase_c"/>
    <property type="match status" value="1"/>
</dbReference>
<dbReference type="PANTHER" id="PTHR24422">
    <property type="entry name" value="CHEMOTAXIS PROTEIN METHYLTRANSFERASE"/>
    <property type="match status" value="1"/>
</dbReference>
<dbReference type="Pfam" id="PF01739">
    <property type="entry name" value="CheR"/>
    <property type="match status" value="1"/>
</dbReference>
<dbReference type="Gene3D" id="3.30.450.20">
    <property type="entry name" value="PAS domain"/>
    <property type="match status" value="3"/>
</dbReference>
<dbReference type="InterPro" id="IPR013655">
    <property type="entry name" value="PAS_fold_3"/>
</dbReference>
<comment type="catalytic activity">
    <reaction evidence="2">
        <text>L-glutamyl-[protein] + S-adenosyl-L-methionine = [protein]-L-glutamate 5-O-methyl ester + S-adenosyl-L-homocysteine</text>
        <dbReference type="Rhea" id="RHEA:24452"/>
        <dbReference type="Rhea" id="RHEA-COMP:10208"/>
        <dbReference type="Rhea" id="RHEA-COMP:10311"/>
        <dbReference type="ChEBI" id="CHEBI:29973"/>
        <dbReference type="ChEBI" id="CHEBI:57856"/>
        <dbReference type="ChEBI" id="CHEBI:59789"/>
        <dbReference type="ChEBI" id="CHEBI:82795"/>
        <dbReference type="EC" id="2.1.1.80"/>
    </reaction>
</comment>
<dbReference type="PROSITE" id="PS50109">
    <property type="entry name" value="HIS_KIN"/>
    <property type="match status" value="1"/>
</dbReference>
<dbReference type="InterPro" id="IPR050903">
    <property type="entry name" value="Bact_Chemotaxis_MeTrfase"/>
</dbReference>
<dbReference type="InterPro" id="IPR022641">
    <property type="entry name" value="CheR_N"/>
</dbReference>
<evidence type="ECO:0000256" key="1">
    <source>
        <dbReference type="ARBA" id="ARBA00000085"/>
    </source>
</evidence>
<evidence type="ECO:0000256" key="3">
    <source>
        <dbReference type="ARBA" id="ARBA00022603"/>
    </source>
</evidence>
<organism evidence="14 15">
    <name type="scientific">Roseateles violae</name>
    <dbReference type="NCBI Taxonomy" id="3058042"/>
    <lineage>
        <taxon>Bacteria</taxon>
        <taxon>Pseudomonadati</taxon>
        <taxon>Pseudomonadota</taxon>
        <taxon>Betaproteobacteria</taxon>
        <taxon>Burkholderiales</taxon>
        <taxon>Sphaerotilaceae</taxon>
        <taxon>Roseateles</taxon>
    </lineage>
</organism>
<dbReference type="InterPro" id="IPR005467">
    <property type="entry name" value="His_kinase_dom"/>
</dbReference>
<dbReference type="CDD" id="cd00082">
    <property type="entry name" value="HisKA"/>
    <property type="match status" value="1"/>
</dbReference>
<keyword evidence="15" id="KW-1185">Reference proteome</keyword>
<evidence type="ECO:0000256" key="8">
    <source>
        <dbReference type="SAM" id="MobiDB-lite"/>
    </source>
</evidence>
<evidence type="ECO:0000259" key="11">
    <source>
        <dbReference type="PROSITE" id="PS50113"/>
    </source>
</evidence>
<dbReference type="PROSITE" id="PS50122">
    <property type="entry name" value="CHEB"/>
    <property type="match status" value="1"/>
</dbReference>
<dbReference type="InterPro" id="IPR036890">
    <property type="entry name" value="HATPase_C_sf"/>
</dbReference>
<keyword evidence="6" id="KW-0378">Hydrolase</keyword>
<feature type="domain" description="PAS" evidence="10">
    <location>
        <begin position="892"/>
        <end position="962"/>
    </location>
</feature>
<evidence type="ECO:0000313" key="15">
    <source>
        <dbReference type="Proteomes" id="UP001228044"/>
    </source>
</evidence>
<keyword evidence="7" id="KW-0175">Coiled coil</keyword>
<evidence type="ECO:0000256" key="6">
    <source>
        <dbReference type="PROSITE-ProRule" id="PRU00050"/>
    </source>
</evidence>
<dbReference type="InterPro" id="IPR022642">
    <property type="entry name" value="CheR_C"/>
</dbReference>
<dbReference type="SUPFAM" id="SSF53335">
    <property type="entry name" value="S-adenosyl-L-methionine-dependent methyltransferases"/>
    <property type="match status" value="1"/>
</dbReference>
<dbReference type="SUPFAM" id="SSF55874">
    <property type="entry name" value="ATPase domain of HSP90 chaperone/DNA topoisomerase II/histidine kinase"/>
    <property type="match status" value="1"/>
</dbReference>
<feature type="domain" description="PAS" evidence="10">
    <location>
        <begin position="1018"/>
        <end position="1091"/>
    </location>
</feature>
<evidence type="ECO:0000256" key="7">
    <source>
        <dbReference type="SAM" id="Coils"/>
    </source>
</evidence>
<keyword evidence="4" id="KW-0808">Transferase</keyword>
<dbReference type="SMART" id="SM00138">
    <property type="entry name" value="MeTrc"/>
    <property type="match status" value="1"/>
</dbReference>
<dbReference type="PROSITE" id="PS50112">
    <property type="entry name" value="PAS"/>
    <property type="match status" value="2"/>
</dbReference>
<evidence type="ECO:0000256" key="2">
    <source>
        <dbReference type="ARBA" id="ARBA00001541"/>
    </source>
</evidence>
<dbReference type="Gene3D" id="1.10.287.130">
    <property type="match status" value="1"/>
</dbReference>
<comment type="caution">
    <text evidence="14">The sequence shown here is derived from an EMBL/GenBank/DDBJ whole genome shotgun (WGS) entry which is preliminary data.</text>
</comment>
<dbReference type="SUPFAM" id="SSF52738">
    <property type="entry name" value="Methylesterase CheB, C-terminal domain"/>
    <property type="match status" value="1"/>
</dbReference>
<dbReference type="InterPro" id="IPR003661">
    <property type="entry name" value="HisK_dim/P_dom"/>
</dbReference>
<evidence type="ECO:0000256" key="4">
    <source>
        <dbReference type="ARBA" id="ARBA00022679"/>
    </source>
</evidence>
<dbReference type="SMART" id="SM00086">
    <property type="entry name" value="PAC"/>
    <property type="match status" value="3"/>
</dbReference>
<dbReference type="SMART" id="SM00091">
    <property type="entry name" value="PAS"/>
    <property type="match status" value="4"/>
</dbReference>
<keyword evidence="3" id="KW-0489">Methyltransferase</keyword>
<dbReference type="Pfam" id="PF03705">
    <property type="entry name" value="CheR_N"/>
    <property type="match status" value="1"/>
</dbReference>
<feature type="domain" description="CheR-type methyltransferase" evidence="13">
    <location>
        <begin position="240"/>
        <end position="512"/>
    </location>
</feature>
<feature type="domain" description="PAC" evidence="11">
    <location>
        <begin position="1092"/>
        <end position="1145"/>
    </location>
</feature>
<dbReference type="Pfam" id="PF02518">
    <property type="entry name" value="HATPase_c"/>
    <property type="match status" value="1"/>
</dbReference>
<evidence type="ECO:0000259" key="13">
    <source>
        <dbReference type="PROSITE" id="PS50123"/>
    </source>
</evidence>
<dbReference type="InterPro" id="IPR035909">
    <property type="entry name" value="CheB_C"/>
</dbReference>
<dbReference type="SUPFAM" id="SSF47384">
    <property type="entry name" value="Homodimeric domain of signal transducing histidine kinase"/>
    <property type="match status" value="1"/>
</dbReference>
<protein>
    <submittedName>
        <fullName evidence="14">PAS domain S-box protein</fullName>
    </submittedName>
</protein>
<evidence type="ECO:0000313" key="14">
    <source>
        <dbReference type="EMBL" id="MDN3922333.1"/>
    </source>
</evidence>
<dbReference type="InterPro" id="IPR035965">
    <property type="entry name" value="PAS-like_dom_sf"/>
</dbReference>
<dbReference type="InterPro" id="IPR036804">
    <property type="entry name" value="CheR_N_sf"/>
</dbReference>
<dbReference type="PROSITE" id="PS50123">
    <property type="entry name" value="CHER"/>
    <property type="match status" value="1"/>
</dbReference>
<dbReference type="InterPro" id="IPR001610">
    <property type="entry name" value="PAC"/>
</dbReference>
<feature type="active site" evidence="6">
    <location>
        <position position="39"/>
    </location>
</feature>
<evidence type="ECO:0000259" key="10">
    <source>
        <dbReference type="PROSITE" id="PS50112"/>
    </source>
</evidence>
<dbReference type="InterPro" id="IPR000673">
    <property type="entry name" value="Sig_transdc_resp-reg_Me-estase"/>
</dbReference>
<dbReference type="SUPFAM" id="SSF55785">
    <property type="entry name" value="PYP-like sensor domain (PAS domain)"/>
    <property type="match status" value="3"/>
</dbReference>
<dbReference type="InterPro" id="IPR000014">
    <property type="entry name" value="PAS"/>
</dbReference>
<dbReference type="CDD" id="cd00130">
    <property type="entry name" value="PAS"/>
    <property type="match status" value="3"/>
</dbReference>
<dbReference type="InterPro" id="IPR000700">
    <property type="entry name" value="PAS-assoc_C"/>
</dbReference>
<dbReference type="EMBL" id="JAUHHC010000005">
    <property type="protein sequence ID" value="MDN3922333.1"/>
    <property type="molecule type" value="Genomic_DNA"/>
</dbReference>
<name>A0ABT8DXN6_9BURK</name>
<sequence length="1396" mass="154046">MSEALDSRDRAEEELADEIDNVVPTRGYQMLPVVGLGGSAGGIAALRAFFQAMPADTGMAYVVVLHLSPEHESNLAAILQLCTTMPVTQVQEAERLEADRVYVIPPGKGLRTMDGHLRLFELPQDRSRHIAVDHFFRTLADTHGPHAAAVVLSGLDGDGAIGIKRIKERGGLTIAQDPGEAEFDGMPRAAIGTGMVDWVLPVTDMPARLVDYQQLEQRVRLPPEEGPQPAQEQPRGSGEESQLREVLTFLRTRTGRNFSYYKRATILRRIGRRMQVNGIDDLSGYLNCLRTRPGEAGALLQDLLISVTNFFRDPDCFAALEARIPELFRNKGAGDTVRVWVVACATGEEAYSVAMLLHEYARSLDAPPVVQVFATDLDEDAIQLAREGVYPTTIEADVSEEQLRRFFVKEHRGYRVRREIRETVLFAMHDLLKDSPFSRLDLLTCRNLLIYLNREAQGRALDLFHFALRPEGLLFLGSSESVEEGSTLFSVLDKKHRLFQQRPALRYGLPVTSGPSTLALTLEAQQASLEETVTAGRGFEQGLPAGRAPSRPVDGRALPWGEVHLRLLDRLAPPSVLVDAEQEILHLSPAASRFLQFSGGEPSHNLLRLVHPALRIELRAALYQAAQTSETTHVPKVRLDMADGPVAVSLRIVPATEIAAGLMLISFDLEPGEVIAKGEGEAAPQAADPIARQLDREIERLKLHLRDTVEQYEASTEELKASNEELQAMNEELRSATEELETSREELQSINEELTTVNHELKSKVDELGHANSDMLNLMDATAIATVFLDRQLHISRFTPSAVSLFNFIATDIGRPLTDLTSRLRYGSLAADAKSVLDTLMSIEREVGEHGGNWYLARLRPYRTIDDRIAGVVLAFIDITERKRAQEAQRIADARFRAIVDQAAVGVVQIDATGRLGFVNERFCRMLGYTEQQLLGQEVEQLIHKDDLPLHRERMQRLQQQGEPYELEKRLLRSDGAEVWVHNSVTALPADSAGKGTAIAVCVDISERLRAEAALRGSEERMRMVVESAREYAIFTMDLERRITSWNPGAERILGYSEADAIGRTADMLFTPEDIAAGVPAQEARQALAEGRAGDDRFHLRKDGSPLWASGMMMSMREDAGKIVGFVKILRDQSEARLAQQAVEQSQAELVEALRENEAARAALESANLAKDQFLAVLSHELRTPLTPAAMAVQLLARRKDVPADMQDALALILRNIRIESNLIDDLLDLTHISRGSLEVAHEPVDLHPVIRGAIEICEPDMQAKQQQLILALDAASPQVLGDGRRLQQVIWNLLKNAAKFTPAQGWIRVATANVGDVVRIEVSDNGVGIDADALTHIFDAFTQEGPWVAREFGGLGLGLAISKASVDAHGGSLRASSPGRGQGATFTVELPWAQM</sequence>
<feature type="active site" evidence="6">
    <location>
        <position position="158"/>
    </location>
</feature>
<dbReference type="SUPFAM" id="SSF47757">
    <property type="entry name" value="Chemotaxis receptor methyltransferase CheR, N-terminal domain"/>
    <property type="match status" value="1"/>
</dbReference>
<feature type="domain" description="Histidine kinase" evidence="9">
    <location>
        <begin position="1177"/>
        <end position="1395"/>
    </location>
</feature>
<accession>A0ABT8DXN6</accession>
<feature type="domain" description="PAC" evidence="11">
    <location>
        <begin position="965"/>
        <end position="1017"/>
    </location>
</feature>
<dbReference type="InterPro" id="IPR036097">
    <property type="entry name" value="HisK_dim/P_sf"/>
</dbReference>
<proteinExistence type="predicted"/>
<dbReference type="Pfam" id="PF13596">
    <property type="entry name" value="PAS_10"/>
    <property type="match status" value="1"/>
</dbReference>
<gene>
    <name evidence="14" type="ORF">QWJ38_18740</name>
</gene>
<dbReference type="PRINTS" id="PR00996">
    <property type="entry name" value="CHERMTFRASE"/>
</dbReference>
<feature type="domain" description="CheB-type methylesterase" evidence="12">
    <location>
        <begin position="24"/>
        <end position="216"/>
    </location>
</feature>
<dbReference type="Gene3D" id="3.40.50.180">
    <property type="entry name" value="Methylesterase CheB, C-terminal domain"/>
    <property type="match status" value="1"/>
</dbReference>
<feature type="domain" description="PAC" evidence="11">
    <location>
        <begin position="841"/>
        <end position="891"/>
    </location>
</feature>
<feature type="active site" evidence="6">
    <location>
        <position position="66"/>
    </location>
</feature>
<dbReference type="Pfam" id="PF01339">
    <property type="entry name" value="CheB_methylest"/>
    <property type="match status" value="1"/>
</dbReference>
<dbReference type="Proteomes" id="UP001228044">
    <property type="component" value="Unassembled WGS sequence"/>
</dbReference>
<dbReference type="Gene3D" id="3.40.50.150">
    <property type="entry name" value="Vaccinia Virus protein VP39"/>
    <property type="match status" value="1"/>
</dbReference>
<evidence type="ECO:0000256" key="5">
    <source>
        <dbReference type="ARBA" id="ARBA00022691"/>
    </source>
</evidence>
<feature type="coiled-coil region" evidence="7">
    <location>
        <begin position="1136"/>
        <end position="1170"/>
    </location>
</feature>
<dbReference type="Pfam" id="PF13426">
    <property type="entry name" value="PAS_9"/>
    <property type="match status" value="1"/>
</dbReference>
<dbReference type="CDD" id="cd16434">
    <property type="entry name" value="CheB-CheR_fusion"/>
    <property type="match status" value="1"/>
</dbReference>
<dbReference type="Pfam" id="PF08447">
    <property type="entry name" value="PAS_3"/>
    <property type="match status" value="1"/>
</dbReference>
<dbReference type="PANTHER" id="PTHR24422:SF27">
    <property type="entry name" value="PROTEIN-GLUTAMATE O-METHYLTRANSFERASE"/>
    <property type="match status" value="1"/>
</dbReference>
<dbReference type="Gene3D" id="3.30.565.10">
    <property type="entry name" value="Histidine kinase-like ATPase, C-terminal domain"/>
    <property type="match status" value="1"/>
</dbReference>
<keyword evidence="6" id="KW-0145">Chemotaxis</keyword>
<evidence type="ECO:0000259" key="12">
    <source>
        <dbReference type="PROSITE" id="PS50122"/>
    </source>
</evidence>
<dbReference type="Pfam" id="PF00512">
    <property type="entry name" value="HisKA"/>
    <property type="match status" value="1"/>
</dbReference>
<dbReference type="PROSITE" id="PS50113">
    <property type="entry name" value="PAC"/>
    <property type="match status" value="3"/>
</dbReference>
<dbReference type="InterPro" id="IPR000780">
    <property type="entry name" value="CheR_MeTrfase"/>
</dbReference>
<feature type="region of interest" description="Disordered" evidence="8">
    <location>
        <begin position="222"/>
        <end position="242"/>
    </location>
</feature>
<dbReference type="SMART" id="SM00388">
    <property type="entry name" value="HisKA"/>
    <property type="match status" value="1"/>
</dbReference>
<comment type="catalytic activity">
    <reaction evidence="1">
        <text>ATP + protein L-histidine = ADP + protein N-phospho-L-histidine.</text>
        <dbReference type="EC" id="2.7.13.3"/>
    </reaction>
</comment>
<dbReference type="Gene3D" id="1.10.155.10">
    <property type="entry name" value="Chemotaxis receptor methyltransferase CheR, N-terminal domain"/>
    <property type="match status" value="1"/>
</dbReference>
<evidence type="ECO:0000259" key="9">
    <source>
        <dbReference type="PROSITE" id="PS50109"/>
    </source>
</evidence>
<keyword evidence="5" id="KW-0949">S-adenosyl-L-methionine</keyword>
<dbReference type="InterPro" id="IPR003594">
    <property type="entry name" value="HATPase_dom"/>
</dbReference>
<reference evidence="14 15" key="1">
    <citation type="submission" date="2023-06" db="EMBL/GenBank/DDBJ databases">
        <title>Pelomonas sp. PFR6 16S ribosomal RNA gene Genome sequencing and assembly.</title>
        <authorList>
            <person name="Woo H."/>
        </authorList>
    </citation>
    <scope>NUCLEOTIDE SEQUENCE [LARGE SCALE GENOMIC DNA]</scope>
    <source>
        <strain evidence="14 15">PFR6</strain>
    </source>
</reference>
<feature type="coiled-coil region" evidence="7">
    <location>
        <begin position="691"/>
        <end position="764"/>
    </location>
</feature>